<evidence type="ECO:0000313" key="1">
    <source>
        <dbReference type="EMBL" id="MCW0483991.1"/>
    </source>
</evidence>
<dbReference type="Proteomes" id="UP001163821">
    <property type="component" value="Unassembled WGS sequence"/>
</dbReference>
<comment type="caution">
    <text evidence="1">The sequence shown here is derived from an EMBL/GenBank/DDBJ whole genome shotgun (WGS) entry which is preliminary data.</text>
</comment>
<accession>A0AA42C9I2</accession>
<name>A0AA42C9I2_9BACT</name>
<organism evidence="1 2">
    <name type="scientific">Gaoshiqia sediminis</name>
    <dbReference type="NCBI Taxonomy" id="2986998"/>
    <lineage>
        <taxon>Bacteria</taxon>
        <taxon>Pseudomonadati</taxon>
        <taxon>Bacteroidota</taxon>
        <taxon>Bacteroidia</taxon>
        <taxon>Marinilabiliales</taxon>
        <taxon>Prolixibacteraceae</taxon>
        <taxon>Gaoshiqia</taxon>
    </lineage>
</organism>
<evidence type="ECO:0000313" key="2">
    <source>
        <dbReference type="Proteomes" id="UP001163821"/>
    </source>
</evidence>
<reference evidence="1" key="1">
    <citation type="submission" date="2022-10" db="EMBL/GenBank/DDBJ databases">
        <title>Gaoshiqiia sediminis gen. nov., sp. nov., isolated from coastal sediment.</title>
        <authorList>
            <person name="Yu W.X."/>
            <person name="Mu D.S."/>
            <person name="Du J.Z."/>
            <person name="Liang Y.Q."/>
        </authorList>
    </citation>
    <scope>NUCLEOTIDE SEQUENCE</scope>
    <source>
        <strain evidence="1">A06</strain>
    </source>
</reference>
<sequence length="198" mass="22915">MLFSDFHNYLQHPETLDENSLPLLKSLVQQYPAFQAAWMLLLKNLKTLNDPEFDNYLKLGAIRVADRRRLYYFLMEEGQSGDTAQSADELDLLSKEYLATGAYQLNRHEEQEESLADLVKSFRKKQVEKEALVPEASEDANSAKKAESEFVTETLAKIYARQGLYKQAILAYEKLSLKYPEKNTYFAGQIEEIKRLMN</sequence>
<protein>
    <recommendedName>
        <fullName evidence="3">Tetratricopeptide repeat protein</fullName>
    </recommendedName>
</protein>
<proteinExistence type="predicted"/>
<dbReference type="EMBL" id="JAPAAF010000026">
    <property type="protein sequence ID" value="MCW0483991.1"/>
    <property type="molecule type" value="Genomic_DNA"/>
</dbReference>
<dbReference type="RefSeq" id="WP_282592583.1">
    <property type="nucleotide sequence ID" value="NZ_JAPAAF010000026.1"/>
</dbReference>
<evidence type="ECO:0008006" key="3">
    <source>
        <dbReference type="Google" id="ProtNLM"/>
    </source>
</evidence>
<keyword evidence="2" id="KW-1185">Reference proteome</keyword>
<gene>
    <name evidence="1" type="ORF">N2K84_14705</name>
</gene>
<dbReference type="AlphaFoldDB" id="A0AA42C9I2"/>